<comment type="similarity">
    <text evidence="2">Belongs to the EspG family.</text>
</comment>
<evidence type="ECO:0008006" key="8">
    <source>
        <dbReference type="Google" id="ProtNLM"/>
    </source>
</evidence>
<accession>A0A7I9UYP2</accession>
<dbReference type="OrthoDB" id="4532341at2"/>
<evidence type="ECO:0000313" key="6">
    <source>
        <dbReference type="EMBL" id="GED98029.1"/>
    </source>
</evidence>
<dbReference type="AlphaFoldDB" id="A0A7I9UYP2"/>
<evidence type="ECO:0000313" key="7">
    <source>
        <dbReference type="Proteomes" id="UP000444980"/>
    </source>
</evidence>
<keyword evidence="7" id="KW-1185">Reference proteome</keyword>
<sequence length="260" mass="27077">MSTWSLTPIETAVLFGVAGLDQLPAPLSARLADSDDHAADVLLENTASRLAGTITPAQVTALQVLAGPTHRLAVIATPPTAPDRGVRIASGFRDGHAVIASQNTDPTDPHAATGGIITITATTLATWITEVVAALPRIGPGRLPPVADLKPGDSEDGLPDSVLTSTDDEDQARARHTLVNAPADLLGEFRLEQLDPQTTTVLSRSSILVADITGDGRYAVYGRRKRSAKPVSPGELVTLLTDEMSDLKNHVKSGAAAPSN</sequence>
<keyword evidence="3" id="KW-0963">Cytoplasm</keyword>
<dbReference type="Proteomes" id="UP000444980">
    <property type="component" value="Unassembled WGS sequence"/>
</dbReference>
<name>A0A7I9UYP2_9ACTN</name>
<protein>
    <recommendedName>
        <fullName evidence="8">ESX secretion-associated protein EspG</fullName>
    </recommendedName>
</protein>
<dbReference type="InterPro" id="IPR025734">
    <property type="entry name" value="EspG"/>
</dbReference>
<evidence type="ECO:0000256" key="2">
    <source>
        <dbReference type="ARBA" id="ARBA00006411"/>
    </source>
</evidence>
<gene>
    <name evidence="6" type="ORF">nbrc107697_20680</name>
</gene>
<evidence type="ECO:0000256" key="5">
    <source>
        <dbReference type="SAM" id="MobiDB-lite"/>
    </source>
</evidence>
<proteinExistence type="inferred from homology"/>
<dbReference type="Pfam" id="PF14011">
    <property type="entry name" value="ESX-1_EspG"/>
    <property type="match status" value="1"/>
</dbReference>
<dbReference type="RefSeq" id="WP_161927275.1">
    <property type="nucleotide sequence ID" value="NZ_BJOU01000001.1"/>
</dbReference>
<comment type="subcellular location">
    <subcellularLocation>
        <location evidence="1">Cytoplasm</location>
    </subcellularLocation>
</comment>
<reference evidence="7" key="1">
    <citation type="submission" date="2019-06" db="EMBL/GenBank/DDBJ databases">
        <title>Gordonia isolated from sludge of a wastewater treatment plant.</title>
        <authorList>
            <person name="Tamura T."/>
            <person name="Aoyama K."/>
            <person name="Kang Y."/>
            <person name="Saito S."/>
            <person name="Akiyama N."/>
            <person name="Yazawa K."/>
            <person name="Gonoi T."/>
            <person name="Mikami Y."/>
        </authorList>
    </citation>
    <scope>NUCLEOTIDE SEQUENCE [LARGE SCALE GENOMIC DNA]</scope>
    <source>
        <strain evidence="7">NBRC 107697</strain>
    </source>
</reference>
<keyword evidence="4" id="KW-0143">Chaperone</keyword>
<dbReference type="EMBL" id="BJOU01000001">
    <property type="protein sequence ID" value="GED98029.1"/>
    <property type="molecule type" value="Genomic_DNA"/>
</dbReference>
<organism evidence="6 7">
    <name type="scientific">Gordonia crocea</name>
    <dbReference type="NCBI Taxonomy" id="589162"/>
    <lineage>
        <taxon>Bacteria</taxon>
        <taxon>Bacillati</taxon>
        <taxon>Actinomycetota</taxon>
        <taxon>Actinomycetes</taxon>
        <taxon>Mycobacteriales</taxon>
        <taxon>Gordoniaceae</taxon>
        <taxon>Gordonia</taxon>
    </lineage>
</organism>
<comment type="caution">
    <text evidence="6">The sequence shown here is derived from an EMBL/GenBank/DDBJ whole genome shotgun (WGS) entry which is preliminary data.</text>
</comment>
<evidence type="ECO:0000256" key="1">
    <source>
        <dbReference type="ARBA" id="ARBA00004496"/>
    </source>
</evidence>
<evidence type="ECO:0000256" key="4">
    <source>
        <dbReference type="ARBA" id="ARBA00023186"/>
    </source>
</evidence>
<feature type="region of interest" description="Disordered" evidence="5">
    <location>
        <begin position="142"/>
        <end position="170"/>
    </location>
</feature>
<evidence type="ECO:0000256" key="3">
    <source>
        <dbReference type="ARBA" id="ARBA00022490"/>
    </source>
</evidence>